<evidence type="ECO:0000256" key="3">
    <source>
        <dbReference type="ARBA" id="ARBA00022927"/>
    </source>
</evidence>
<evidence type="ECO:0000256" key="2">
    <source>
        <dbReference type="ARBA" id="ARBA00022692"/>
    </source>
</evidence>
<dbReference type="PROSITE" id="PS01218">
    <property type="entry name" value="TATC"/>
    <property type="match status" value="1"/>
</dbReference>
<organism evidence="9 10">
    <name type="scientific">Corynebacterium renale</name>
    <dbReference type="NCBI Taxonomy" id="1724"/>
    <lineage>
        <taxon>Bacteria</taxon>
        <taxon>Bacillati</taxon>
        <taxon>Actinomycetota</taxon>
        <taxon>Actinomycetes</taxon>
        <taxon>Mycobacteriales</taxon>
        <taxon>Corynebacteriaceae</taxon>
        <taxon>Corynebacterium</taxon>
    </lineage>
</organism>
<evidence type="ECO:0000256" key="1">
    <source>
        <dbReference type="ARBA" id="ARBA00004141"/>
    </source>
</evidence>
<dbReference type="GO" id="GO:0043953">
    <property type="term" value="P:protein transport by the Tat complex"/>
    <property type="evidence" value="ECO:0007669"/>
    <property type="project" value="UniProtKB-UniRule"/>
</dbReference>
<feature type="region of interest" description="Disordered" evidence="8">
    <location>
        <begin position="298"/>
        <end position="359"/>
    </location>
</feature>
<feature type="transmembrane region" description="Helical" evidence="7">
    <location>
        <begin position="198"/>
        <end position="225"/>
    </location>
</feature>
<keyword evidence="5 7" id="KW-0811">Translocation</keyword>
<dbReference type="Proteomes" id="UP000221653">
    <property type="component" value="Unassembled WGS sequence"/>
</dbReference>
<dbReference type="EMBL" id="PDJF01000001">
    <property type="protein sequence ID" value="PFG28730.1"/>
    <property type="molecule type" value="Genomic_DNA"/>
</dbReference>
<keyword evidence="7" id="KW-1003">Cell membrane</keyword>
<evidence type="ECO:0000256" key="7">
    <source>
        <dbReference type="HAMAP-Rule" id="MF_00902"/>
    </source>
</evidence>
<evidence type="ECO:0000313" key="10">
    <source>
        <dbReference type="Proteomes" id="UP000221653"/>
    </source>
</evidence>
<dbReference type="NCBIfam" id="TIGR00945">
    <property type="entry name" value="tatC"/>
    <property type="match status" value="1"/>
</dbReference>
<dbReference type="GO" id="GO:0065002">
    <property type="term" value="P:intracellular protein transmembrane transport"/>
    <property type="evidence" value="ECO:0007669"/>
    <property type="project" value="TreeGrafter"/>
</dbReference>
<comment type="subcellular location">
    <subcellularLocation>
        <location evidence="7">Cell membrane</location>
        <topology evidence="7">Multi-pass membrane protein</topology>
    </subcellularLocation>
    <subcellularLocation>
        <location evidence="1">Membrane</location>
        <topology evidence="1">Multi-pass membrane protein</topology>
    </subcellularLocation>
</comment>
<comment type="subunit">
    <text evidence="7">The Tat system comprises two distinct complexes: a TatABC complex, containing multiple copies of TatA, TatB and TatC subunits, and a separate TatA complex, containing only TatA subunits. Substrates initially bind to the TatABC complex, which probably triggers association of the separate TatA complex to form the active translocon.</text>
</comment>
<keyword evidence="7" id="KW-0813">Transport</keyword>
<dbReference type="OrthoDB" id="9777044at2"/>
<dbReference type="InterPro" id="IPR019820">
    <property type="entry name" value="Sec-indep_translocase_CS"/>
</dbReference>
<comment type="function">
    <text evidence="7">Part of the twin-arginine translocation (Tat) system that transports large folded proteins containing a characteristic twin-arginine motif in their signal peptide across membranes. Together with TatB, TatC is part of a receptor directly interacting with Tat signal peptides.</text>
</comment>
<dbReference type="HAMAP" id="MF_00902">
    <property type="entry name" value="TatC"/>
    <property type="match status" value="1"/>
</dbReference>
<dbReference type="GO" id="GO:0033281">
    <property type="term" value="C:TAT protein transport complex"/>
    <property type="evidence" value="ECO:0007669"/>
    <property type="project" value="UniProtKB-UniRule"/>
</dbReference>
<evidence type="ECO:0000256" key="4">
    <source>
        <dbReference type="ARBA" id="ARBA00022989"/>
    </source>
</evidence>
<comment type="caution">
    <text evidence="9">The sequence shown here is derived from an EMBL/GenBank/DDBJ whole genome shotgun (WGS) entry which is preliminary data.</text>
</comment>
<sequence length="359" mass="39112">MSSPESSPTAGSSAQAARRSARRRLFRKKANDEATMSIMEHLQELRRRVIISAIAITIGTIIGFLWYQNSIFGIPTLGDLLRGPYCKLPPELRAQFTPDGECKLLATSPFEMFLLRMKVGALAGLVFSSPVWLTQIWRFIAPGLHKKEKRLTFSFVTIAVALFVAGAVLAYFVVSYGLEMLVSIGGEAQVAALTGDRYFSFLLALLLIFGISFEVPLFICGLNLAGLVSYDSIKGKRSYIVVGLFIFAAFLTPGQDPFSMLILAVALTILVEIAVQFCRINDKRKKKQRPDWLDVDDESATPINAATPTPKAGALDASEGMSVGSPERIHASGPVTPSPRPVADRTTTLTEGTDFSDVL</sequence>
<keyword evidence="3 7" id="KW-0653">Protein transport</keyword>
<feature type="transmembrane region" description="Helical" evidence="7">
    <location>
        <begin position="119"/>
        <end position="141"/>
    </location>
</feature>
<dbReference type="PANTHER" id="PTHR30371">
    <property type="entry name" value="SEC-INDEPENDENT PROTEIN TRANSLOCASE PROTEIN TATC"/>
    <property type="match status" value="1"/>
</dbReference>
<dbReference type="AlphaFoldDB" id="A0A2A9DS25"/>
<reference evidence="9 10" key="1">
    <citation type="submission" date="2017-10" db="EMBL/GenBank/DDBJ databases">
        <title>Sequencing the genomes of 1000 actinobacteria strains.</title>
        <authorList>
            <person name="Klenk H.-P."/>
        </authorList>
    </citation>
    <scope>NUCLEOTIDE SEQUENCE [LARGE SCALE GENOMIC DNA]</scope>
    <source>
        <strain evidence="9 10">DSM 20688</strain>
    </source>
</reference>
<feature type="transmembrane region" description="Helical" evidence="7">
    <location>
        <begin position="260"/>
        <end position="280"/>
    </location>
</feature>
<feature type="transmembrane region" description="Helical" evidence="7">
    <location>
        <begin position="237"/>
        <end position="254"/>
    </location>
</feature>
<protein>
    <recommendedName>
        <fullName evidence="7">Sec-independent protein translocase protein TatC</fullName>
    </recommendedName>
</protein>
<gene>
    <name evidence="7" type="primary">tatC</name>
    <name evidence="9" type="ORF">ATK06_1850</name>
</gene>
<feature type="transmembrane region" description="Helical" evidence="7">
    <location>
        <begin position="49"/>
        <end position="67"/>
    </location>
</feature>
<evidence type="ECO:0000313" key="9">
    <source>
        <dbReference type="EMBL" id="PFG28730.1"/>
    </source>
</evidence>
<dbReference type="PANTHER" id="PTHR30371:SF0">
    <property type="entry name" value="SEC-INDEPENDENT PROTEIN TRANSLOCASE PROTEIN TATC, CHLOROPLASTIC-RELATED"/>
    <property type="match status" value="1"/>
</dbReference>
<proteinExistence type="inferred from homology"/>
<dbReference type="InterPro" id="IPR002033">
    <property type="entry name" value="TatC"/>
</dbReference>
<accession>A0A2A9DS25</accession>
<keyword evidence="4 7" id="KW-1133">Transmembrane helix</keyword>
<evidence type="ECO:0000256" key="5">
    <source>
        <dbReference type="ARBA" id="ARBA00023010"/>
    </source>
</evidence>
<evidence type="ECO:0000256" key="6">
    <source>
        <dbReference type="ARBA" id="ARBA00023136"/>
    </source>
</evidence>
<evidence type="ECO:0000256" key="8">
    <source>
        <dbReference type="SAM" id="MobiDB-lite"/>
    </source>
</evidence>
<dbReference type="PRINTS" id="PR01840">
    <property type="entry name" value="TATCFAMILY"/>
</dbReference>
<keyword evidence="2 7" id="KW-0812">Transmembrane</keyword>
<dbReference type="Pfam" id="PF00902">
    <property type="entry name" value="TatC"/>
    <property type="match status" value="1"/>
</dbReference>
<name>A0A2A9DS25_9CORY</name>
<feature type="transmembrane region" description="Helical" evidence="7">
    <location>
        <begin position="153"/>
        <end position="178"/>
    </location>
</feature>
<dbReference type="STRING" id="1724.GCA_001044175_00490"/>
<keyword evidence="6 7" id="KW-0472">Membrane</keyword>
<keyword evidence="10" id="KW-1185">Reference proteome</keyword>
<comment type="similarity">
    <text evidence="7">Belongs to the TatC family.</text>
</comment>
<dbReference type="GO" id="GO:0009977">
    <property type="term" value="F:proton motive force dependent protein transmembrane transporter activity"/>
    <property type="evidence" value="ECO:0007669"/>
    <property type="project" value="TreeGrafter"/>
</dbReference>